<dbReference type="SUPFAM" id="SSF64182">
    <property type="entry name" value="DHH phosphoesterases"/>
    <property type="match status" value="1"/>
</dbReference>
<dbReference type="RefSeq" id="WP_111334295.1">
    <property type="nucleotide sequence ID" value="NZ_CP030032.1"/>
</dbReference>
<name>A0A2Z4FLI7_9DELT</name>
<evidence type="ECO:0000313" key="4">
    <source>
        <dbReference type="Proteomes" id="UP000249799"/>
    </source>
</evidence>
<reference evidence="3 4" key="1">
    <citation type="submission" date="2018-06" db="EMBL/GenBank/DDBJ databases">
        <title>Lujinxingia sediminis gen. nov. sp. nov., a new facultative anaerobic member of the class Deltaproteobacteria, and proposal of Lujinxingaceae fam. nov.</title>
        <authorList>
            <person name="Guo L.-Y."/>
            <person name="Li C.-M."/>
            <person name="Wang S."/>
            <person name="Du Z.-J."/>
        </authorList>
    </citation>
    <scope>NUCLEOTIDE SEQUENCE [LARGE SCALE GENOMIC DNA]</scope>
    <source>
        <strain evidence="3 4">FA350</strain>
    </source>
</reference>
<keyword evidence="4" id="KW-1185">Reference proteome</keyword>
<evidence type="ECO:0000259" key="1">
    <source>
        <dbReference type="Pfam" id="PF01368"/>
    </source>
</evidence>
<dbReference type="PANTHER" id="PTHR47618:SF1">
    <property type="entry name" value="BIFUNCTIONAL OLIGORIBONUCLEASE AND PAP PHOSPHATASE NRNA"/>
    <property type="match status" value="1"/>
</dbReference>
<accession>A0A2Z4FLI7</accession>
<protein>
    <submittedName>
        <fullName evidence="3">Bifunctional oligoribonuclease/PAP phosphatase NrnA</fullName>
    </submittedName>
</protein>
<dbReference type="AlphaFoldDB" id="A0A2Z4FLI7"/>
<dbReference type="Pfam" id="PF02272">
    <property type="entry name" value="DHHA1"/>
    <property type="match status" value="1"/>
</dbReference>
<gene>
    <name evidence="3" type="ORF">DN745_09490</name>
</gene>
<dbReference type="GO" id="GO:0003676">
    <property type="term" value="F:nucleic acid binding"/>
    <property type="evidence" value="ECO:0007669"/>
    <property type="project" value="InterPro"/>
</dbReference>
<dbReference type="Gene3D" id="3.10.310.30">
    <property type="match status" value="1"/>
</dbReference>
<sequence length="350" mass="37698">MTSSTRVDAPSEIVPTSSHLDDAIKRFLSQVAQNQRFLVVAHTSPDGDAIGSSVAMTLFLEAMGKDVVLYNRDPVPYNFGFLEGADRLVQELPQGPIDVAVILDCAEAARVGDDFAAWLGERQGAASAPIKVAVVDHHKTWNSEFADVYVRDVRAAAAGELVWRIATAAGVAMSIGLAEALYCCLMTDTGSFRYSNTSRTTFRIAGELIEAGVEPWKMTSEIYESQPRERLTLLAMVLDTLEFSGCGRLAFLRVEDKMFAAAGTDTDLTDGFINYARAIRGVEVATQIREAADGAWRISFRSRGKVDVSALAAKFGGGGHYNAAGCTIVGTSDEIVEKLSQALVDLLDTP</sequence>
<evidence type="ECO:0000259" key="2">
    <source>
        <dbReference type="Pfam" id="PF02272"/>
    </source>
</evidence>
<feature type="domain" description="DDH" evidence="1">
    <location>
        <begin position="37"/>
        <end position="182"/>
    </location>
</feature>
<dbReference type="Proteomes" id="UP000249799">
    <property type="component" value="Chromosome"/>
</dbReference>
<proteinExistence type="predicted"/>
<organism evidence="3 4">
    <name type="scientific">Bradymonas sediminis</name>
    <dbReference type="NCBI Taxonomy" id="1548548"/>
    <lineage>
        <taxon>Bacteria</taxon>
        <taxon>Deltaproteobacteria</taxon>
        <taxon>Bradymonadales</taxon>
        <taxon>Bradymonadaceae</taxon>
        <taxon>Bradymonas</taxon>
    </lineage>
</organism>
<dbReference type="Pfam" id="PF01368">
    <property type="entry name" value="DHH"/>
    <property type="match status" value="1"/>
</dbReference>
<dbReference type="InterPro" id="IPR051319">
    <property type="entry name" value="Oligoribo/pAp-PDE_c-di-AMP_PDE"/>
</dbReference>
<dbReference type="InterPro" id="IPR038763">
    <property type="entry name" value="DHH_sf"/>
</dbReference>
<dbReference type="PANTHER" id="PTHR47618">
    <property type="entry name" value="BIFUNCTIONAL OLIGORIBONUCLEASE AND PAP PHOSPHATASE NRNA"/>
    <property type="match status" value="1"/>
</dbReference>
<evidence type="ECO:0000313" key="3">
    <source>
        <dbReference type="EMBL" id="AWV89554.1"/>
    </source>
</evidence>
<feature type="domain" description="DHHA1" evidence="2">
    <location>
        <begin position="262"/>
        <end position="343"/>
    </location>
</feature>
<dbReference type="InterPro" id="IPR001667">
    <property type="entry name" value="DDH_dom"/>
</dbReference>
<dbReference type="OrthoDB" id="9803668at2"/>
<dbReference type="KEGG" id="bsed:DN745_09490"/>
<dbReference type="Gene3D" id="3.90.1640.10">
    <property type="entry name" value="inorganic pyrophosphatase (n-terminal core)"/>
    <property type="match status" value="1"/>
</dbReference>
<dbReference type="InterPro" id="IPR003156">
    <property type="entry name" value="DHHA1_dom"/>
</dbReference>
<dbReference type="EMBL" id="CP030032">
    <property type="protein sequence ID" value="AWV89554.1"/>
    <property type="molecule type" value="Genomic_DNA"/>
</dbReference>